<dbReference type="InterPro" id="IPR012106">
    <property type="entry name" value="Phage_Mu_Gp1"/>
</dbReference>
<dbReference type="PIRSF" id="PIRSF016624">
    <property type="entry name" value="Mu_prophg_I"/>
    <property type="match status" value="1"/>
</dbReference>
<dbReference type="Pfam" id="PF10123">
    <property type="entry name" value="Mu-like_Pro"/>
    <property type="match status" value="1"/>
</dbReference>
<dbReference type="AlphaFoldDB" id="A0A482PTZ8"/>
<gene>
    <name evidence="2" type="ORF">E2R62_23575</name>
</gene>
<feature type="region of interest" description="Disordered" evidence="1">
    <location>
        <begin position="321"/>
        <end position="343"/>
    </location>
</feature>
<protein>
    <recommendedName>
        <fullName evidence="3">Phage protease</fullName>
    </recommendedName>
</protein>
<evidence type="ECO:0008006" key="3">
    <source>
        <dbReference type="Google" id="ProtNLM"/>
    </source>
</evidence>
<proteinExistence type="predicted"/>
<evidence type="ECO:0000313" key="2">
    <source>
        <dbReference type="EMBL" id="QBY31502.1"/>
    </source>
</evidence>
<organism evidence="2">
    <name type="scientific">Citrobacter rodentium</name>
    <dbReference type="NCBI Taxonomy" id="67825"/>
    <lineage>
        <taxon>Bacteria</taxon>
        <taxon>Pseudomonadati</taxon>
        <taxon>Pseudomonadota</taxon>
        <taxon>Gammaproteobacteria</taxon>
        <taxon>Enterobacterales</taxon>
        <taxon>Enterobacteriaceae</taxon>
        <taxon>Citrobacter</taxon>
    </lineage>
</organism>
<dbReference type="EMBL" id="CP038008">
    <property type="protein sequence ID" value="QBY31502.1"/>
    <property type="molecule type" value="Genomic_DNA"/>
</dbReference>
<reference evidence="2" key="1">
    <citation type="submission" date="2019-03" db="EMBL/GenBank/DDBJ databases">
        <title>Complete genome sequence of enteropathogenic Citrobacter rodentium strain DBS100.</title>
        <authorList>
            <person name="Popov G."/>
            <person name="Fiebig A."/>
            <person name="Shideler S."/>
            <person name="Coombes B."/>
            <person name="Savchenko A."/>
        </authorList>
    </citation>
    <scope>NUCLEOTIDE SEQUENCE</scope>
    <source>
        <strain evidence="2">DBS100</strain>
    </source>
</reference>
<name>A0A482PTZ8_CITRO</name>
<sequence length="371" mass="39786">MKMNIAALSLEITKATHSEIQLFPAGEFSAVDGRPHTDEVESGKWVLTAELAAQLVAQVAARATPFVIDYEHQTLRAVNNGKPAPAAGWFSQVEWREGAGLYATGVEWTENAAAMIAAGEYKFISPVFAYNKRGEVLELLHAALTNTPALDGMDAVMLAAASRLASLSTETETTTVDEELLNDLLSSLRWMLNLPVTSTAEDIKNELQKVVDLISNGQGTAAASVSLLALLNQKDEQIASLSANAYDPTKHIPLTAYEELQERYAVLAQQSGEAEAGALIQAALSDGRLLPTLEDWAKDYARRDINGFKTWLDKTTPLAALSSTQTGGKPPKTPSPAPAQIKTGDDVDVDIAICSMMGVDPEDVARYAGDK</sequence>
<dbReference type="RefSeq" id="WP_024132486.1">
    <property type="nucleotide sequence ID" value="NZ_CAJTBI010000036.1"/>
</dbReference>
<evidence type="ECO:0000256" key="1">
    <source>
        <dbReference type="SAM" id="MobiDB-lite"/>
    </source>
</evidence>
<accession>A0A482PTZ8</accession>